<evidence type="ECO:0000313" key="2">
    <source>
        <dbReference type="Proteomes" id="UP001597261"/>
    </source>
</evidence>
<dbReference type="Proteomes" id="UP001597261">
    <property type="component" value="Unassembled WGS sequence"/>
</dbReference>
<sequence>MTDPSTDVADRPTGVVRQCATLCDTCIYRPGNLAHLAPGRVQEMTRAAIAAEGHVVCHATIGTAAPAICAGYARHPSGAARSLALRLVRAGAAVLQLITPPGKAG</sequence>
<accession>A0ABW4IKC8</accession>
<keyword evidence="2" id="KW-1185">Reference proteome</keyword>
<evidence type="ECO:0000313" key="1">
    <source>
        <dbReference type="EMBL" id="MFD1656978.1"/>
    </source>
</evidence>
<proteinExistence type="predicted"/>
<comment type="caution">
    <text evidence="1">The sequence shown here is derived from an EMBL/GenBank/DDBJ whole genome shotgun (WGS) entry which is preliminary data.</text>
</comment>
<name>A0ABW4IKC8_9ACTN</name>
<gene>
    <name evidence="1" type="ORF">ACFSL4_01690</name>
</gene>
<organism evidence="1 2">
    <name type="scientific">Streptomyces caeni</name>
    <dbReference type="NCBI Taxonomy" id="2307231"/>
    <lineage>
        <taxon>Bacteria</taxon>
        <taxon>Bacillati</taxon>
        <taxon>Actinomycetota</taxon>
        <taxon>Actinomycetes</taxon>
        <taxon>Kitasatosporales</taxon>
        <taxon>Streptomycetaceae</taxon>
        <taxon>Streptomyces</taxon>
    </lineage>
</organism>
<protein>
    <submittedName>
        <fullName evidence="1">Uncharacterized protein</fullName>
    </submittedName>
</protein>
<reference evidence="2" key="1">
    <citation type="journal article" date="2019" name="Int. J. Syst. Evol. Microbiol.">
        <title>The Global Catalogue of Microorganisms (GCM) 10K type strain sequencing project: providing services to taxonomists for standard genome sequencing and annotation.</title>
        <authorList>
            <consortium name="The Broad Institute Genomics Platform"/>
            <consortium name="The Broad Institute Genome Sequencing Center for Infectious Disease"/>
            <person name="Wu L."/>
            <person name="Ma J."/>
        </authorList>
    </citation>
    <scope>NUCLEOTIDE SEQUENCE [LARGE SCALE GENOMIC DNA]</scope>
    <source>
        <strain evidence="2">CGMCC 1.12470</strain>
    </source>
</reference>
<dbReference type="RefSeq" id="WP_381077384.1">
    <property type="nucleotide sequence ID" value="NZ_JBHUDX010000004.1"/>
</dbReference>
<dbReference type="EMBL" id="JBHUDX010000004">
    <property type="protein sequence ID" value="MFD1656978.1"/>
    <property type="molecule type" value="Genomic_DNA"/>
</dbReference>